<sequence length="442" mass="47916">MLFHQVKWLRVQRGKLCPVLKKRVLADYKPVKYVPCFLQGLLKKVKRNWRKHPVIVQFDGVQGNSGELSLLSSVLRLRVKRHLGIINAVAAELNSQQVEQVVKHPSVVRVWYDREVRALLNVASPTVGASDLWQLPNGRGITGDGVSIAVIDTGIYPHEDLQGRIKYFKDFVQNKTEPYDDNGHGTHVAGCAAGDGSRSEGQFCGAAPGAGLVGLKVLDKYGSGSLSTVIEAVQWCRDNKDEFNIRVANLSLGSAAAQSYKEDPLCMAVEELWRAGVVVCAAAGNDGPTEKTINTPGIDPLVITVGASNDFNTVEIRDDEVAEFSSQGPTIDELIKPDLLTPGENIISLRVPGSLLDKKNNSSRYNNYYTVLSGTSMATPICSGVAALLWEAEPDATPDLVKEKLVSTCRSLGDYPPNVQGAGLVDANEAVKLLLPTQYLPS</sequence>
<dbReference type="InterPro" id="IPR050131">
    <property type="entry name" value="Peptidase_S8_subtilisin-like"/>
</dbReference>
<dbReference type="Proteomes" id="UP000199584">
    <property type="component" value="Unassembled WGS sequence"/>
</dbReference>
<keyword evidence="3 6" id="KW-0378">Hydrolase</keyword>
<dbReference type="Pfam" id="PF00082">
    <property type="entry name" value="Peptidase_S8"/>
    <property type="match status" value="1"/>
</dbReference>
<dbReference type="Pfam" id="PF05922">
    <property type="entry name" value="Inhibitor_I9"/>
    <property type="match status" value="1"/>
</dbReference>
<evidence type="ECO:0000256" key="7">
    <source>
        <dbReference type="RuleBase" id="RU003355"/>
    </source>
</evidence>
<dbReference type="InterPro" id="IPR036852">
    <property type="entry name" value="Peptidase_S8/S53_dom_sf"/>
</dbReference>
<feature type="active site" description="Charge relay system" evidence="5 6">
    <location>
        <position position="376"/>
    </location>
</feature>
<name>A0A1I6CRR5_9FIRM</name>
<dbReference type="InterPro" id="IPR015500">
    <property type="entry name" value="Peptidase_S8_subtilisin-rel"/>
</dbReference>
<protein>
    <submittedName>
        <fullName evidence="10">Serine protease AprX</fullName>
    </submittedName>
</protein>
<organism evidence="10 11">
    <name type="scientific">Desulfoscipio geothermicus DSM 3669</name>
    <dbReference type="NCBI Taxonomy" id="1121426"/>
    <lineage>
        <taxon>Bacteria</taxon>
        <taxon>Bacillati</taxon>
        <taxon>Bacillota</taxon>
        <taxon>Clostridia</taxon>
        <taxon>Eubacteriales</taxon>
        <taxon>Desulfallaceae</taxon>
        <taxon>Desulfoscipio</taxon>
    </lineage>
</organism>
<evidence type="ECO:0000259" key="9">
    <source>
        <dbReference type="Pfam" id="PF05922"/>
    </source>
</evidence>
<accession>A0A1I6CRR5</accession>
<evidence type="ECO:0000256" key="4">
    <source>
        <dbReference type="ARBA" id="ARBA00022825"/>
    </source>
</evidence>
<feature type="active site" description="Charge relay system" evidence="5 6">
    <location>
        <position position="152"/>
    </location>
</feature>
<evidence type="ECO:0000256" key="2">
    <source>
        <dbReference type="ARBA" id="ARBA00022670"/>
    </source>
</evidence>
<evidence type="ECO:0000256" key="3">
    <source>
        <dbReference type="ARBA" id="ARBA00022801"/>
    </source>
</evidence>
<dbReference type="PROSITE" id="PS00136">
    <property type="entry name" value="SUBTILASE_ASP"/>
    <property type="match status" value="1"/>
</dbReference>
<evidence type="ECO:0000256" key="5">
    <source>
        <dbReference type="PIRSR" id="PIRSR615500-1"/>
    </source>
</evidence>
<evidence type="ECO:0000256" key="6">
    <source>
        <dbReference type="PROSITE-ProRule" id="PRU01240"/>
    </source>
</evidence>
<dbReference type="InterPro" id="IPR010259">
    <property type="entry name" value="S8pro/Inhibitor_I9"/>
</dbReference>
<feature type="active site" description="Charge relay system" evidence="5 6">
    <location>
        <position position="184"/>
    </location>
</feature>
<evidence type="ECO:0000313" key="11">
    <source>
        <dbReference type="Proteomes" id="UP000199584"/>
    </source>
</evidence>
<dbReference type="PANTHER" id="PTHR43806">
    <property type="entry name" value="PEPTIDASE S8"/>
    <property type="match status" value="1"/>
</dbReference>
<dbReference type="InterPro" id="IPR023828">
    <property type="entry name" value="Peptidase_S8_Ser-AS"/>
</dbReference>
<gene>
    <name evidence="10" type="ORF">SAMN05660706_101262</name>
</gene>
<keyword evidence="4 6" id="KW-0720">Serine protease</keyword>
<keyword evidence="2 6" id="KW-0645">Protease</keyword>
<dbReference type="PROSITE" id="PS00138">
    <property type="entry name" value="SUBTILASE_SER"/>
    <property type="match status" value="1"/>
</dbReference>
<dbReference type="PROSITE" id="PS51892">
    <property type="entry name" value="SUBTILASE"/>
    <property type="match status" value="1"/>
</dbReference>
<dbReference type="GO" id="GO:0004252">
    <property type="term" value="F:serine-type endopeptidase activity"/>
    <property type="evidence" value="ECO:0007669"/>
    <property type="project" value="UniProtKB-UniRule"/>
</dbReference>
<dbReference type="CDD" id="cd07487">
    <property type="entry name" value="Peptidases_S8_1"/>
    <property type="match status" value="1"/>
</dbReference>
<feature type="domain" description="Inhibitor I9" evidence="9">
    <location>
        <begin position="85"/>
        <end position="117"/>
    </location>
</feature>
<feature type="domain" description="Peptidase S8/S53" evidence="8">
    <location>
        <begin position="143"/>
        <end position="423"/>
    </location>
</feature>
<dbReference type="Gene3D" id="3.40.50.200">
    <property type="entry name" value="Peptidase S8/S53 domain"/>
    <property type="match status" value="1"/>
</dbReference>
<dbReference type="InterPro" id="IPR000209">
    <property type="entry name" value="Peptidase_S8/S53_dom"/>
</dbReference>
<dbReference type="RefSeq" id="WP_092481641.1">
    <property type="nucleotide sequence ID" value="NZ_FOYM01000001.1"/>
</dbReference>
<evidence type="ECO:0000256" key="1">
    <source>
        <dbReference type="ARBA" id="ARBA00011073"/>
    </source>
</evidence>
<dbReference type="InterPro" id="IPR023827">
    <property type="entry name" value="Peptidase_S8_Asp-AS"/>
</dbReference>
<evidence type="ECO:0000313" key="10">
    <source>
        <dbReference type="EMBL" id="SFQ95839.1"/>
    </source>
</evidence>
<dbReference type="STRING" id="39060.SAMN05660706_101262"/>
<dbReference type="PANTHER" id="PTHR43806:SF65">
    <property type="entry name" value="SERINE PROTEASE APRX"/>
    <property type="match status" value="1"/>
</dbReference>
<comment type="similarity">
    <text evidence="1 6 7">Belongs to the peptidase S8 family.</text>
</comment>
<dbReference type="PROSITE" id="PS00137">
    <property type="entry name" value="SUBTILASE_HIS"/>
    <property type="match status" value="1"/>
</dbReference>
<dbReference type="PRINTS" id="PR00723">
    <property type="entry name" value="SUBTILISIN"/>
</dbReference>
<dbReference type="EMBL" id="FOYM01000001">
    <property type="protein sequence ID" value="SFQ95839.1"/>
    <property type="molecule type" value="Genomic_DNA"/>
</dbReference>
<evidence type="ECO:0000259" key="8">
    <source>
        <dbReference type="Pfam" id="PF00082"/>
    </source>
</evidence>
<proteinExistence type="inferred from homology"/>
<dbReference type="SUPFAM" id="SSF52743">
    <property type="entry name" value="Subtilisin-like"/>
    <property type="match status" value="1"/>
</dbReference>
<dbReference type="AlphaFoldDB" id="A0A1I6CRR5"/>
<reference evidence="11" key="1">
    <citation type="submission" date="2016-10" db="EMBL/GenBank/DDBJ databases">
        <authorList>
            <person name="Varghese N."/>
            <person name="Submissions S."/>
        </authorList>
    </citation>
    <scope>NUCLEOTIDE SEQUENCE [LARGE SCALE GENOMIC DNA]</scope>
    <source>
        <strain evidence="11">DSM 3669</strain>
    </source>
</reference>
<dbReference type="InterPro" id="IPR022398">
    <property type="entry name" value="Peptidase_S8_His-AS"/>
</dbReference>
<dbReference type="GO" id="GO:0006508">
    <property type="term" value="P:proteolysis"/>
    <property type="evidence" value="ECO:0007669"/>
    <property type="project" value="UniProtKB-KW"/>
</dbReference>
<dbReference type="OrthoDB" id="9798386at2"/>
<keyword evidence="11" id="KW-1185">Reference proteome</keyword>